<dbReference type="NCBIfam" id="TIGR03891">
    <property type="entry name" value="thiopep_ocin"/>
    <property type="match status" value="1"/>
</dbReference>
<dbReference type="RefSeq" id="WP_346155429.1">
    <property type="nucleotide sequence ID" value="NZ_BAAATE010000041.1"/>
</dbReference>
<reference evidence="4" key="1">
    <citation type="journal article" date="2019" name="Int. J. Syst. Evol. Microbiol.">
        <title>The Global Catalogue of Microorganisms (GCM) 10K type strain sequencing project: providing services to taxonomists for standard genome sequencing and annotation.</title>
        <authorList>
            <consortium name="The Broad Institute Genomics Platform"/>
            <consortium name="The Broad Institute Genome Sequencing Center for Infectious Disease"/>
            <person name="Wu L."/>
            <person name="Ma J."/>
        </authorList>
    </citation>
    <scope>NUCLEOTIDE SEQUENCE [LARGE SCALE GENOMIC DNA]</scope>
    <source>
        <strain evidence="4">JCM 6835</strain>
    </source>
</reference>
<name>A0ABP6FND6_9ACTN</name>
<dbReference type="EMBL" id="BAAATE010000041">
    <property type="protein sequence ID" value="GAA2695607.1"/>
    <property type="molecule type" value="Genomic_DNA"/>
</dbReference>
<evidence type="ECO:0000313" key="3">
    <source>
        <dbReference type="EMBL" id="GAA2695607.1"/>
    </source>
</evidence>
<evidence type="ECO:0000313" key="4">
    <source>
        <dbReference type="Proteomes" id="UP001501666"/>
    </source>
</evidence>
<proteinExistence type="predicted"/>
<dbReference type="Proteomes" id="UP001501666">
    <property type="component" value="Unassembled WGS sequence"/>
</dbReference>
<feature type="domain" description="Lantibiotic dehydratase N-terminal" evidence="1">
    <location>
        <begin position="42"/>
        <end position="691"/>
    </location>
</feature>
<evidence type="ECO:0000259" key="1">
    <source>
        <dbReference type="Pfam" id="PF04738"/>
    </source>
</evidence>
<dbReference type="Pfam" id="PF04738">
    <property type="entry name" value="Lant_dehydr_N"/>
    <property type="match status" value="1"/>
</dbReference>
<dbReference type="InterPro" id="IPR023809">
    <property type="entry name" value="Thiopep_bacteriocin_synth_dom"/>
</dbReference>
<protein>
    <submittedName>
        <fullName evidence="3">Lantibiotic dehydratase</fullName>
    </submittedName>
</protein>
<evidence type="ECO:0000259" key="2">
    <source>
        <dbReference type="Pfam" id="PF14028"/>
    </source>
</evidence>
<comment type="caution">
    <text evidence="3">The sequence shown here is derived from an EMBL/GenBank/DDBJ whole genome shotgun (WGS) entry which is preliminary data.</text>
</comment>
<organism evidence="3 4">
    <name type="scientific">Nonomuraea recticatena</name>
    <dbReference type="NCBI Taxonomy" id="46178"/>
    <lineage>
        <taxon>Bacteria</taxon>
        <taxon>Bacillati</taxon>
        <taxon>Actinomycetota</taxon>
        <taxon>Actinomycetes</taxon>
        <taxon>Streptosporangiales</taxon>
        <taxon>Streptosporangiaceae</taxon>
        <taxon>Nonomuraea</taxon>
    </lineage>
</organism>
<keyword evidence="4" id="KW-1185">Reference proteome</keyword>
<gene>
    <name evidence="3" type="ORF">GCM10010412_088580</name>
</gene>
<sequence length="1026" mass="112589">MNYEPRFAAAGTALLRVPAAPVAHSAGVGGDGEDFLAEALHDQWLREALEVSSDSLAGTLDRIEAGLPVEETKRRRATLATARYLLRMTGRPTPFGLLAGVALADFGDTAKVRMGEAHTKGVRPDAGWLAALLADWERDPRVRRELRVVANDLCVVRGDRLVLPYVRRGSSDSPEGNAKELSVRYTEPVRLALEWAACPVPYAELLDRLAAAYSRASADSVETMLGQLVEREILLTDLRPPLSSADPLAYVLAKVAAVDGLDEVDRLREIAAALDLYAEHPPGQGRSTWRAAIGAMRALRPSDKPPIHVDLRFDADVTLPGKVAEEAAAAAAALLRLSPAETVPAHLRQYREAFLERYGTQQLVPFTELVDPERGLGVPAGYMVPESERQAKPVHDRREARDALLAELALRALLDGSAEVVLDDATVKRLAGDKKPLMPPPESAELCVHVLAESAKDLDEGRFRLTLAPAVGSSMAGSVYGRFAYLFPEGGYPMAPGPQAPSGHPGPVRAQLVFQPVNPRLANVAQVPEVCEHILAVGAFAERSDPRVLGAGDLLVGADDHRLFLVSAAHGRELVAISPHMLNTTWLSANAVRLIREIADSAQGHLLGWSWGTAAEMLPWLPTVRYGRTVLAPARWRVDASLRGRDLDDDAWSAGLDAWRARWRVPDRVQVTIADHRVELDLTVPLHRRLLRHELTRRHDTVVCEPPGTVAETGWLDGHANELVVPLRLATRAGRAARHVPRGLAVRPRHLPGGEWLYAKLYSTRARQDQLLSRHLPHLVADLPGSVDRWFFIRYADPDPHLRLRFHGDPAELNARLLPALREWAETLCHDGLAARLVLDAYEPEVARYGGAATIEAAERLFAADSAAVLAQLRLRERDLTIDTELLVAANYADILRGLGDADWQEWLLSRMPRGDQHAAFQAVRRNAIKLIDPDGDWPELASLPGGAELLETWRARRPALAAYGNTVREAEAGNRLSGSRFTVVTSLLHMHHNRLVGIRPAAERRTLAILRGVVEAHLSRKRYMA</sequence>
<dbReference type="Pfam" id="PF14028">
    <property type="entry name" value="Lant_dehydr_C"/>
    <property type="match status" value="1"/>
</dbReference>
<feature type="domain" description="Thiopeptide-type bacteriocin biosynthesis" evidence="2">
    <location>
        <begin position="756"/>
        <end position="1013"/>
    </location>
</feature>
<dbReference type="InterPro" id="IPR006827">
    <property type="entry name" value="Lant_deHydtase_N"/>
</dbReference>
<accession>A0ABP6FND6</accession>